<feature type="compositionally biased region" description="Basic and acidic residues" evidence="5">
    <location>
        <begin position="392"/>
        <end position="421"/>
    </location>
</feature>
<feature type="compositionally biased region" description="Basic and acidic residues" evidence="5">
    <location>
        <begin position="56"/>
        <end position="67"/>
    </location>
</feature>
<dbReference type="PROSITE" id="PS50280">
    <property type="entry name" value="SET"/>
    <property type="match status" value="1"/>
</dbReference>
<feature type="domain" description="Pre-SET" evidence="7">
    <location>
        <begin position="905"/>
        <end position="965"/>
    </location>
</feature>
<comment type="subcellular location">
    <subcellularLocation>
        <location evidence="1">Chromosome</location>
    </subcellularLocation>
    <subcellularLocation>
        <location evidence="4">Nucleus</location>
    </subcellularLocation>
</comment>
<dbReference type="InterPro" id="IPR007728">
    <property type="entry name" value="Pre-SET_dom"/>
</dbReference>
<dbReference type="Pfam" id="PF05033">
    <property type="entry name" value="Pre-SET"/>
    <property type="match status" value="1"/>
</dbReference>
<reference evidence="9 10" key="1">
    <citation type="journal article" date="2019" name="Sci. Rep.">
        <title>A high-quality genome of Eragrostis curvula grass provides insights into Poaceae evolution and supports new strategies to enhance forage quality.</title>
        <authorList>
            <person name="Carballo J."/>
            <person name="Santos B.A.C.M."/>
            <person name="Zappacosta D."/>
            <person name="Garbus I."/>
            <person name="Selva J.P."/>
            <person name="Gallo C.A."/>
            <person name="Diaz A."/>
            <person name="Albertini E."/>
            <person name="Caccamo M."/>
            <person name="Echenique V."/>
        </authorList>
    </citation>
    <scope>NUCLEOTIDE SEQUENCE [LARGE SCALE GENOMIC DNA]</scope>
    <source>
        <strain evidence="10">cv. Victoria</strain>
        <tissue evidence="9">Leaf</tissue>
    </source>
</reference>
<dbReference type="InterPro" id="IPR051357">
    <property type="entry name" value="H3K9_HMTase_SUVAR3-9"/>
</dbReference>
<feature type="compositionally biased region" description="Basic and acidic residues" evidence="5">
    <location>
        <begin position="1"/>
        <end position="21"/>
    </location>
</feature>
<dbReference type="Gramene" id="TVU06164">
    <property type="protein sequence ID" value="TVU06164"/>
    <property type="gene ID" value="EJB05_49363"/>
</dbReference>
<dbReference type="Gene3D" id="2.170.270.10">
    <property type="entry name" value="SET domain"/>
    <property type="match status" value="1"/>
</dbReference>
<gene>
    <name evidence="9" type="ORF">EJB05_49363</name>
</gene>
<keyword evidence="2" id="KW-0158">Chromosome</keyword>
<keyword evidence="10" id="KW-1185">Reference proteome</keyword>
<evidence type="ECO:0000259" key="8">
    <source>
        <dbReference type="PROSITE" id="PS51015"/>
    </source>
</evidence>
<feature type="region of interest" description="Disordered" evidence="5">
    <location>
        <begin position="1"/>
        <end position="448"/>
    </location>
</feature>
<dbReference type="SMART" id="SM00317">
    <property type="entry name" value="SET"/>
    <property type="match status" value="1"/>
</dbReference>
<dbReference type="SUPFAM" id="SSF82199">
    <property type="entry name" value="SET domain"/>
    <property type="match status" value="1"/>
</dbReference>
<dbReference type="SMART" id="SM00468">
    <property type="entry name" value="PreSET"/>
    <property type="match status" value="1"/>
</dbReference>
<proteinExistence type="predicted"/>
<dbReference type="OrthoDB" id="5792673at2759"/>
<feature type="compositionally biased region" description="Polar residues" evidence="5">
    <location>
        <begin position="354"/>
        <end position="368"/>
    </location>
</feature>
<feature type="compositionally biased region" description="Basic and acidic residues" evidence="5">
    <location>
        <begin position="108"/>
        <end position="134"/>
    </location>
</feature>
<dbReference type="InterPro" id="IPR001214">
    <property type="entry name" value="SET_dom"/>
</dbReference>
<dbReference type="Gene3D" id="2.30.280.10">
    <property type="entry name" value="SRA-YDG"/>
    <property type="match status" value="1"/>
</dbReference>
<feature type="compositionally biased region" description="Polar residues" evidence="5">
    <location>
        <begin position="424"/>
        <end position="433"/>
    </location>
</feature>
<evidence type="ECO:0000259" key="6">
    <source>
        <dbReference type="PROSITE" id="PS50280"/>
    </source>
</evidence>
<dbReference type="Proteomes" id="UP000324897">
    <property type="component" value="Unassembled WGS sequence"/>
</dbReference>
<feature type="compositionally biased region" description="Basic and acidic residues" evidence="5">
    <location>
        <begin position="496"/>
        <end position="506"/>
    </location>
</feature>
<evidence type="ECO:0000256" key="3">
    <source>
        <dbReference type="ARBA" id="ARBA00023242"/>
    </source>
</evidence>
<evidence type="ECO:0000256" key="4">
    <source>
        <dbReference type="PROSITE-ProRule" id="PRU00358"/>
    </source>
</evidence>
<dbReference type="PANTHER" id="PTHR45660:SF11">
    <property type="entry name" value="OS08G0400200 PROTEIN"/>
    <property type="match status" value="1"/>
</dbReference>
<feature type="compositionally biased region" description="Basic and acidic residues" evidence="5">
    <location>
        <begin position="321"/>
        <end position="339"/>
    </location>
</feature>
<dbReference type="InterPro" id="IPR003105">
    <property type="entry name" value="SRA_YDG"/>
</dbReference>
<sequence length="1142" mass="124560">MVDSRDRERERDDARRWRPPDSRGWNQRGDRRDFPARPPHLPPPRRPPPPPPSRRHAADDPREERRGLPLRPPLANDPRDKSRGLPHRSPPPSRRSPSPSPPPPPPRHAADHGRGENRSSARAREEAARADAGDTGRGGAAAARRNAARGADRDRARAVSGPAHAREEQGSGEAGRKRRLASPEEQPAPKRRAVSANSRVPADWCKEEAVPLGRNRDAHGSRPRPARAADAGSGGREKAAPHPPLVSSKDGVLLGAVPPKASGTSAPNKVSAADGAAPRSGGEHRGAGSWGTKSSEAPRRSAVPAADGLLDSDSQGAVEYSVKDRGRGAGTGELRRKELVPAARLPSKPRMGSANGQFEPGSTETSVGPSYGAVQDEGLEKGKNTSKVYPVEARHSSNEKTSENKLQSEEKRASQSVEKHAKVTNKSGGSSCNIAHKSSDECPSKEHRRDRMVREFGRMNSRGSGPAGLSNQSTMMRNKFVLAPGKAAKPATVIEKSKDTGKETKHGSPVFGNRFLNRHGVTTDHVIHASMSPDKHSVAQENRRDTKRSYFGPRKKGNSKGPGFPEIKIVPASEMEKLENTRAYNLENDDTLKALAICEGKIVLYIKNSKYPPSLRHQRQHGVQNTDARSKFKMVCRRFEFICRALVHAVEQHSLNLIRGRIDTEADRAMKKLPDFTKPDPVVGTVPGIEVGDEFLYKVQLAIVGLHRRWRAGIDWTSDINGISVATSIVCSGVYPDEISRSGELTYTGSGGKPAGKKHDEDQELKLGNAALKNCIDTKTPVRVIYGFKSHNVRRGSHSRGKMISTYTYGGLYHVEACVPDYEHGSKMFKFKLQKVPGQPELPLHIAKGMMKSKKRQGLCTADISKGKEGTPICVINRVDAARPAPFKYITRTKSALYPPKVRAQGCDCTNGCTNSASCSCAMKNGGKSPFNRYGAIVSELPLIFECGPSCKCPPSCRNRVGQHGIKIPLEVFRTSKTGWGVRSLRSISSGSFICEYTGELLPSTEADQRKNRDYLFNIGCSYEDGNLCKGFQPRASGLNSSGACSGTMDDVGFAIDATEYGNVGRFINHSCSPNLFAQNVLWDHGDKRMPHIMFFAAETIPPLQELTCEFKCKMDLGRYANGGTKFEHCQCGSPQCCRRLH</sequence>
<dbReference type="InterPro" id="IPR046341">
    <property type="entry name" value="SET_dom_sf"/>
</dbReference>
<dbReference type="GO" id="GO:0003690">
    <property type="term" value="F:double-stranded DNA binding"/>
    <property type="evidence" value="ECO:0007669"/>
    <property type="project" value="TreeGrafter"/>
</dbReference>
<evidence type="ECO:0008006" key="11">
    <source>
        <dbReference type="Google" id="ProtNLM"/>
    </source>
</evidence>
<dbReference type="AlphaFoldDB" id="A0A5J9T4I9"/>
<feature type="compositionally biased region" description="Low complexity" evidence="5">
    <location>
        <begin position="140"/>
        <end position="149"/>
    </location>
</feature>
<dbReference type="GO" id="GO:0005634">
    <property type="term" value="C:nucleus"/>
    <property type="evidence" value="ECO:0007669"/>
    <property type="project" value="UniProtKB-SubCell"/>
</dbReference>
<dbReference type="PANTHER" id="PTHR45660">
    <property type="entry name" value="HISTONE-LYSINE N-METHYLTRANSFERASE SETMAR"/>
    <property type="match status" value="1"/>
</dbReference>
<feature type="domain" description="SET" evidence="6">
    <location>
        <begin position="968"/>
        <end position="1112"/>
    </location>
</feature>
<accession>A0A5J9T4I9</accession>
<dbReference type="SMART" id="SM00466">
    <property type="entry name" value="SRA"/>
    <property type="match status" value="1"/>
</dbReference>
<evidence type="ECO:0000256" key="2">
    <source>
        <dbReference type="ARBA" id="ARBA00022454"/>
    </source>
</evidence>
<feature type="compositionally biased region" description="Basic and acidic residues" evidence="5">
    <location>
        <begin position="204"/>
        <end position="220"/>
    </location>
</feature>
<evidence type="ECO:0000256" key="1">
    <source>
        <dbReference type="ARBA" id="ARBA00004286"/>
    </source>
</evidence>
<dbReference type="PROSITE" id="PS50867">
    <property type="entry name" value="PRE_SET"/>
    <property type="match status" value="1"/>
</dbReference>
<organism evidence="9 10">
    <name type="scientific">Eragrostis curvula</name>
    <name type="common">weeping love grass</name>
    <dbReference type="NCBI Taxonomy" id="38414"/>
    <lineage>
        <taxon>Eukaryota</taxon>
        <taxon>Viridiplantae</taxon>
        <taxon>Streptophyta</taxon>
        <taxon>Embryophyta</taxon>
        <taxon>Tracheophyta</taxon>
        <taxon>Spermatophyta</taxon>
        <taxon>Magnoliopsida</taxon>
        <taxon>Liliopsida</taxon>
        <taxon>Poales</taxon>
        <taxon>Poaceae</taxon>
        <taxon>PACMAD clade</taxon>
        <taxon>Chloridoideae</taxon>
        <taxon>Eragrostideae</taxon>
        <taxon>Eragrostidinae</taxon>
        <taxon>Eragrostis</taxon>
    </lineage>
</organism>
<evidence type="ECO:0000313" key="9">
    <source>
        <dbReference type="EMBL" id="TVU06164.1"/>
    </source>
</evidence>
<dbReference type="SUPFAM" id="SSF88697">
    <property type="entry name" value="PUA domain-like"/>
    <property type="match status" value="1"/>
</dbReference>
<feature type="compositionally biased region" description="Pro residues" evidence="5">
    <location>
        <begin position="36"/>
        <end position="52"/>
    </location>
</feature>
<feature type="non-terminal residue" evidence="9">
    <location>
        <position position="1"/>
    </location>
</feature>
<feature type="region of interest" description="Disordered" evidence="5">
    <location>
        <begin position="496"/>
        <end position="516"/>
    </location>
</feature>
<dbReference type="InterPro" id="IPR015947">
    <property type="entry name" value="PUA-like_sf"/>
</dbReference>
<feature type="domain" description="YDG" evidence="8">
    <location>
        <begin position="684"/>
        <end position="835"/>
    </location>
</feature>
<evidence type="ECO:0000313" key="10">
    <source>
        <dbReference type="Proteomes" id="UP000324897"/>
    </source>
</evidence>
<feature type="compositionally biased region" description="Pro residues" evidence="5">
    <location>
        <begin position="88"/>
        <end position="107"/>
    </location>
</feature>
<dbReference type="InterPro" id="IPR036987">
    <property type="entry name" value="SRA-YDG_sf"/>
</dbReference>
<evidence type="ECO:0000256" key="5">
    <source>
        <dbReference type="SAM" id="MobiDB-lite"/>
    </source>
</evidence>
<dbReference type="GO" id="GO:0042054">
    <property type="term" value="F:histone methyltransferase activity"/>
    <property type="evidence" value="ECO:0007669"/>
    <property type="project" value="InterPro"/>
</dbReference>
<protein>
    <recommendedName>
        <fullName evidence="11">SET domain-containing protein</fullName>
    </recommendedName>
</protein>
<feature type="compositionally biased region" description="Basic and acidic residues" evidence="5">
    <location>
        <begin position="437"/>
        <end position="448"/>
    </location>
</feature>
<dbReference type="Pfam" id="PF00856">
    <property type="entry name" value="SET"/>
    <property type="match status" value="1"/>
</dbReference>
<dbReference type="GO" id="GO:0008270">
    <property type="term" value="F:zinc ion binding"/>
    <property type="evidence" value="ECO:0007669"/>
    <property type="project" value="InterPro"/>
</dbReference>
<feature type="region of interest" description="Disordered" evidence="5">
    <location>
        <begin position="531"/>
        <end position="566"/>
    </location>
</feature>
<keyword evidence="3 4" id="KW-0539">Nucleus</keyword>
<name>A0A5J9T4I9_9POAL</name>
<dbReference type="Pfam" id="PF02182">
    <property type="entry name" value="SAD_SRA"/>
    <property type="match status" value="1"/>
</dbReference>
<dbReference type="EMBL" id="RWGY01000051">
    <property type="protein sequence ID" value="TVU06164.1"/>
    <property type="molecule type" value="Genomic_DNA"/>
</dbReference>
<dbReference type="GO" id="GO:0005694">
    <property type="term" value="C:chromosome"/>
    <property type="evidence" value="ECO:0007669"/>
    <property type="project" value="UniProtKB-SubCell"/>
</dbReference>
<feature type="compositionally biased region" description="Basic and acidic residues" evidence="5">
    <location>
        <begin position="531"/>
        <end position="548"/>
    </location>
</feature>
<comment type="caution">
    <text evidence="9">The sequence shown here is derived from an EMBL/GenBank/DDBJ whole genome shotgun (WGS) entry which is preliminary data.</text>
</comment>
<dbReference type="PROSITE" id="PS51015">
    <property type="entry name" value="YDG"/>
    <property type="match status" value="1"/>
</dbReference>
<evidence type="ECO:0000259" key="7">
    <source>
        <dbReference type="PROSITE" id="PS50867"/>
    </source>
</evidence>